<name>A0A9P7R6Y7_9PEZI</name>
<organism evidence="2 3">
    <name type="scientific">Colletotrichum scovillei</name>
    <dbReference type="NCBI Taxonomy" id="1209932"/>
    <lineage>
        <taxon>Eukaryota</taxon>
        <taxon>Fungi</taxon>
        <taxon>Dikarya</taxon>
        <taxon>Ascomycota</taxon>
        <taxon>Pezizomycotina</taxon>
        <taxon>Sordariomycetes</taxon>
        <taxon>Hypocreomycetidae</taxon>
        <taxon>Glomerellales</taxon>
        <taxon>Glomerellaceae</taxon>
        <taxon>Colletotrichum</taxon>
        <taxon>Colletotrichum acutatum species complex</taxon>
    </lineage>
</organism>
<feature type="compositionally biased region" description="Low complexity" evidence="1">
    <location>
        <begin position="1"/>
        <end position="14"/>
    </location>
</feature>
<dbReference type="AlphaFoldDB" id="A0A9P7R6Y7"/>
<accession>A0A9P7R6Y7</accession>
<dbReference type="EMBL" id="JAESDN010000006">
    <property type="protein sequence ID" value="KAG7048916.1"/>
    <property type="molecule type" value="Genomic_DNA"/>
</dbReference>
<evidence type="ECO:0000313" key="3">
    <source>
        <dbReference type="Proteomes" id="UP000699042"/>
    </source>
</evidence>
<proteinExistence type="predicted"/>
<sequence length="60" mass="6205">MSSPGSRSGHSPPIGAQPPGSRAYIEWTTSPTPSSTGTFTTGSQALQAPNRALLGQLHDR</sequence>
<evidence type="ECO:0000256" key="1">
    <source>
        <dbReference type="SAM" id="MobiDB-lite"/>
    </source>
</evidence>
<gene>
    <name evidence="2" type="ORF">JMJ77_014543</name>
</gene>
<keyword evidence="3" id="KW-1185">Reference proteome</keyword>
<reference evidence="2" key="1">
    <citation type="submission" date="2021-05" db="EMBL/GenBank/DDBJ databases">
        <title>Comparative genomics of three Colletotrichum scovillei strains and genetic complementation revealed genes involved fungal growth and virulence on chili pepper.</title>
        <authorList>
            <person name="Hsieh D.-K."/>
            <person name="Chuang S.-C."/>
            <person name="Chen C.-Y."/>
            <person name="Chao Y.-T."/>
            <person name="Lu M.-Y.J."/>
            <person name="Lee M.-H."/>
            <person name="Shih M.-C."/>
        </authorList>
    </citation>
    <scope>NUCLEOTIDE SEQUENCE</scope>
    <source>
        <strain evidence="2">Coll-153</strain>
    </source>
</reference>
<dbReference type="Proteomes" id="UP000699042">
    <property type="component" value="Unassembled WGS sequence"/>
</dbReference>
<comment type="caution">
    <text evidence="2">The sequence shown here is derived from an EMBL/GenBank/DDBJ whole genome shotgun (WGS) entry which is preliminary data.</text>
</comment>
<feature type="region of interest" description="Disordered" evidence="1">
    <location>
        <begin position="1"/>
        <end position="60"/>
    </location>
</feature>
<feature type="compositionally biased region" description="Low complexity" evidence="1">
    <location>
        <begin position="28"/>
        <end position="43"/>
    </location>
</feature>
<protein>
    <submittedName>
        <fullName evidence="2">Uncharacterized protein</fullName>
    </submittedName>
</protein>
<evidence type="ECO:0000313" key="2">
    <source>
        <dbReference type="EMBL" id="KAG7048916.1"/>
    </source>
</evidence>